<evidence type="ECO:0000313" key="2">
    <source>
        <dbReference type="Proteomes" id="UP000799423"/>
    </source>
</evidence>
<keyword evidence="2" id="KW-1185">Reference proteome</keyword>
<reference evidence="1" key="1">
    <citation type="submission" date="2020-01" db="EMBL/GenBank/DDBJ databases">
        <authorList>
            <consortium name="DOE Joint Genome Institute"/>
            <person name="Haridas S."/>
            <person name="Albert R."/>
            <person name="Binder M."/>
            <person name="Bloem J."/>
            <person name="Labutti K."/>
            <person name="Salamov A."/>
            <person name="Andreopoulos B."/>
            <person name="Baker S.E."/>
            <person name="Barry K."/>
            <person name="Bills G."/>
            <person name="Bluhm B.H."/>
            <person name="Cannon C."/>
            <person name="Castanera R."/>
            <person name="Culley D.E."/>
            <person name="Daum C."/>
            <person name="Ezra D."/>
            <person name="Gonzalez J.B."/>
            <person name="Henrissat B."/>
            <person name="Kuo A."/>
            <person name="Liang C."/>
            <person name="Lipzen A."/>
            <person name="Lutzoni F."/>
            <person name="Magnuson J."/>
            <person name="Mondo S."/>
            <person name="Nolan M."/>
            <person name="Ohm R."/>
            <person name="Pangilinan J."/>
            <person name="Park H.-J."/>
            <person name="Ramirez L."/>
            <person name="Alfaro M."/>
            <person name="Sun H."/>
            <person name="Tritt A."/>
            <person name="Yoshinaga Y."/>
            <person name="Zwiers L.-H."/>
            <person name="Turgeon B.G."/>
            <person name="Goodwin S.B."/>
            <person name="Spatafora J.W."/>
            <person name="Crous P.W."/>
            <person name="Grigoriev I.V."/>
        </authorList>
    </citation>
    <scope>NUCLEOTIDE SEQUENCE</scope>
    <source>
        <strain evidence="1">IPT5</strain>
    </source>
</reference>
<accession>A0A6A7ALV6</accession>
<dbReference type="EMBL" id="MU006475">
    <property type="protein sequence ID" value="KAF2843912.1"/>
    <property type="molecule type" value="Genomic_DNA"/>
</dbReference>
<dbReference type="AlphaFoldDB" id="A0A6A7ALV6"/>
<dbReference type="PANTHER" id="PTHR40788:SF1">
    <property type="entry name" value="IPA PROTEIN"/>
    <property type="match status" value="1"/>
</dbReference>
<dbReference type="OrthoDB" id="2922289at2759"/>
<dbReference type="Proteomes" id="UP000799423">
    <property type="component" value="Unassembled WGS sequence"/>
</dbReference>
<protein>
    <submittedName>
        <fullName evidence="1">Uncharacterized protein</fullName>
    </submittedName>
</protein>
<sequence length="395" mass="44355">MMQRKNLRLADDSKGQLRPIVQISPGKEDEVLANMMPGLQSQLMVPWAIGELILIRQTHLLQCLNIAIEDILDTAFTTRVQTERSTKPADVATAALAKLSFDSPPKKVEISDLVDSAVDRKSFLEEYISSLFTEPTVLAHEVNLWFFTRPELVADEKGRSLPVHTDQYISGAVFDAVHGTINTAAVWNYISRPLALLNESSNKRIWAIVLQELSKSCHLEYTRAQAFLRRNVSAFSGGNKCFRRTSMVQKDDETKWSSPAQWLQKLQDLHRAHPLEIDKMSEREFNSIGELAVIVSFIQALSLVTHLPEVDQSKGRVQVKTGVDLGDFAIPIDNLLEPGMATGALTKLDQYLLEETGTRLGFYYQDLIDDSVANTYKRFGEQKAEAEEAKAEYLA</sequence>
<dbReference type="PANTHER" id="PTHR40788">
    <property type="entry name" value="CLR5 DOMAIN-CONTAINING PROTEIN-RELATED"/>
    <property type="match status" value="1"/>
</dbReference>
<organism evidence="1 2">
    <name type="scientific">Plenodomus tracheiphilus IPT5</name>
    <dbReference type="NCBI Taxonomy" id="1408161"/>
    <lineage>
        <taxon>Eukaryota</taxon>
        <taxon>Fungi</taxon>
        <taxon>Dikarya</taxon>
        <taxon>Ascomycota</taxon>
        <taxon>Pezizomycotina</taxon>
        <taxon>Dothideomycetes</taxon>
        <taxon>Pleosporomycetidae</taxon>
        <taxon>Pleosporales</taxon>
        <taxon>Pleosporineae</taxon>
        <taxon>Leptosphaeriaceae</taxon>
        <taxon>Plenodomus</taxon>
    </lineage>
</organism>
<proteinExistence type="predicted"/>
<evidence type="ECO:0000313" key="1">
    <source>
        <dbReference type="EMBL" id="KAF2843912.1"/>
    </source>
</evidence>
<gene>
    <name evidence="1" type="ORF">T440DRAFT_512456</name>
</gene>
<name>A0A6A7ALV6_9PLEO</name>